<dbReference type="AlphaFoldDB" id="A0A3Q3K9D4"/>
<feature type="region of interest" description="Disordered" evidence="2">
    <location>
        <begin position="116"/>
        <end position="139"/>
    </location>
</feature>
<dbReference type="InterPro" id="IPR036048">
    <property type="entry name" value="Interleukin_8-like_sf"/>
</dbReference>
<organism evidence="5 6">
    <name type="scientific">Monopterus albus</name>
    <name type="common">Swamp eel</name>
    <dbReference type="NCBI Taxonomy" id="43700"/>
    <lineage>
        <taxon>Eukaryota</taxon>
        <taxon>Metazoa</taxon>
        <taxon>Chordata</taxon>
        <taxon>Craniata</taxon>
        <taxon>Vertebrata</taxon>
        <taxon>Euteleostomi</taxon>
        <taxon>Actinopterygii</taxon>
        <taxon>Neopterygii</taxon>
        <taxon>Teleostei</taxon>
        <taxon>Neoteleostei</taxon>
        <taxon>Acanthomorphata</taxon>
        <taxon>Anabantaria</taxon>
        <taxon>Synbranchiformes</taxon>
        <taxon>Synbranchidae</taxon>
        <taxon>Monopterus</taxon>
    </lineage>
</organism>
<evidence type="ECO:0000256" key="2">
    <source>
        <dbReference type="SAM" id="MobiDB-lite"/>
    </source>
</evidence>
<proteinExistence type="predicted"/>
<dbReference type="SUPFAM" id="SSF54117">
    <property type="entry name" value="Interleukin 8-like chemokines"/>
    <property type="match status" value="1"/>
</dbReference>
<evidence type="ECO:0000313" key="5">
    <source>
        <dbReference type="Ensembl" id="ENSMALP00000025940.1"/>
    </source>
</evidence>
<dbReference type="GO" id="GO:0006955">
    <property type="term" value="P:immune response"/>
    <property type="evidence" value="ECO:0007669"/>
    <property type="project" value="InterPro"/>
</dbReference>
<keyword evidence="1" id="KW-0202">Cytokine</keyword>
<dbReference type="GO" id="GO:0008009">
    <property type="term" value="F:chemokine activity"/>
    <property type="evidence" value="ECO:0007669"/>
    <property type="project" value="InterPro"/>
</dbReference>
<dbReference type="GO" id="GO:0005615">
    <property type="term" value="C:extracellular space"/>
    <property type="evidence" value="ECO:0007669"/>
    <property type="project" value="UniProtKB-KW"/>
</dbReference>
<reference evidence="5" key="1">
    <citation type="submission" date="2025-08" db="UniProtKB">
        <authorList>
            <consortium name="Ensembl"/>
        </authorList>
    </citation>
    <scope>IDENTIFICATION</scope>
</reference>
<evidence type="ECO:0000256" key="1">
    <source>
        <dbReference type="ARBA" id="ARBA00022514"/>
    </source>
</evidence>
<dbReference type="Gene3D" id="2.40.50.40">
    <property type="match status" value="1"/>
</dbReference>
<evidence type="ECO:0000256" key="3">
    <source>
        <dbReference type="SAM" id="SignalP"/>
    </source>
</evidence>
<feature type="compositionally biased region" description="Polar residues" evidence="2">
    <location>
        <begin position="120"/>
        <end position="139"/>
    </location>
</feature>
<evidence type="ECO:0000259" key="4">
    <source>
        <dbReference type="Pfam" id="PF00048"/>
    </source>
</evidence>
<reference evidence="5" key="2">
    <citation type="submission" date="2025-09" db="UniProtKB">
        <authorList>
            <consortium name="Ensembl"/>
        </authorList>
    </citation>
    <scope>IDENTIFICATION</scope>
</reference>
<sequence length="139" mass="14972">MVTRGILLRSVVVAAVLVALTESGSADEKMAPCCTTVGKQEISEPILRYWVHKSSPPCVRAVIFETERGLFCSHLRAPWVGPKIAAFEKTKRQSTRLSAVSPSRISLLSIITSTASPSLVSSTTSERPASESLSDVDNK</sequence>
<dbReference type="Ensembl" id="ENSMALT00000026418.1">
    <property type="protein sequence ID" value="ENSMALP00000025940.1"/>
    <property type="gene ID" value="ENSMALG00000018028.1"/>
</dbReference>
<protein>
    <recommendedName>
        <fullName evidence="4">Chemokine interleukin-8-like domain-containing protein</fullName>
    </recommendedName>
</protein>
<dbReference type="Proteomes" id="UP000261600">
    <property type="component" value="Unplaced"/>
</dbReference>
<feature type="chain" id="PRO_5018664349" description="Chemokine interleukin-8-like domain-containing protein" evidence="3">
    <location>
        <begin position="27"/>
        <end position="139"/>
    </location>
</feature>
<dbReference type="InterPro" id="IPR001811">
    <property type="entry name" value="Chemokine_IL8-like_dom"/>
</dbReference>
<name>A0A3Q3K9D4_MONAL</name>
<dbReference type="Pfam" id="PF00048">
    <property type="entry name" value="IL8"/>
    <property type="match status" value="1"/>
</dbReference>
<keyword evidence="3" id="KW-0732">Signal</keyword>
<evidence type="ECO:0000313" key="6">
    <source>
        <dbReference type="Proteomes" id="UP000261600"/>
    </source>
</evidence>
<feature type="signal peptide" evidence="3">
    <location>
        <begin position="1"/>
        <end position="26"/>
    </location>
</feature>
<accession>A0A3Q3K9D4</accession>
<feature type="domain" description="Chemokine interleukin-8-like" evidence="4">
    <location>
        <begin position="33"/>
        <end position="80"/>
    </location>
</feature>
<keyword evidence="6" id="KW-1185">Reference proteome</keyword>